<evidence type="ECO:0000313" key="2">
    <source>
        <dbReference type="Proteomes" id="UP000243255"/>
    </source>
</evidence>
<gene>
    <name evidence="1" type="ORF">SAMN04488530_1233</name>
</gene>
<reference evidence="2" key="1">
    <citation type="submission" date="2016-11" db="EMBL/GenBank/DDBJ databases">
        <authorList>
            <person name="Varghese N."/>
            <person name="Submissions S."/>
        </authorList>
    </citation>
    <scope>NUCLEOTIDE SEQUENCE [LARGE SCALE GENOMIC DNA]</scope>
    <source>
        <strain evidence="2">DSM 2635</strain>
    </source>
</reference>
<dbReference type="AlphaFoldDB" id="A0A1M5QP86"/>
<protein>
    <submittedName>
        <fullName evidence="1">Uncharacterized protein</fullName>
    </submittedName>
</protein>
<proteinExistence type="predicted"/>
<sequence>MPAVIKAPSIKNITIATISLAPCSPKAVPPIGNTFKVDSSSITADIKSATPIIICIFFSSVLAITPAPRYEPTTAAAIKDTKVIGSTFVACINIIASHKTGSVQATLSVAGICLSVILLLKALNKNTVGANAPIPNVSKKLVEKPINAGFQAFSFSNLPFFFADI</sequence>
<accession>A0A1M5QP86</accession>
<name>A0A1M5QP86_9FIRM</name>
<keyword evidence="2" id="KW-1185">Reference proteome</keyword>
<evidence type="ECO:0000313" key="1">
    <source>
        <dbReference type="EMBL" id="SHH15932.1"/>
    </source>
</evidence>
<dbReference type="EMBL" id="FQWX01000023">
    <property type="protein sequence ID" value="SHH15932.1"/>
    <property type="molecule type" value="Genomic_DNA"/>
</dbReference>
<dbReference type="Proteomes" id="UP000243255">
    <property type="component" value="Unassembled WGS sequence"/>
</dbReference>
<organism evidence="1 2">
    <name type="scientific">Asaccharospora irregularis DSM 2635</name>
    <dbReference type="NCBI Taxonomy" id="1121321"/>
    <lineage>
        <taxon>Bacteria</taxon>
        <taxon>Bacillati</taxon>
        <taxon>Bacillota</taxon>
        <taxon>Clostridia</taxon>
        <taxon>Peptostreptococcales</taxon>
        <taxon>Peptostreptococcaceae</taxon>
        <taxon>Asaccharospora</taxon>
    </lineage>
</organism>